<dbReference type="EMBL" id="JASPKY010000702">
    <property type="protein sequence ID" value="KAK9686475.1"/>
    <property type="molecule type" value="Genomic_DNA"/>
</dbReference>
<dbReference type="PANTHER" id="PTHR33244">
    <property type="entry name" value="INTEGRASE CATALYTIC DOMAIN-CONTAINING PROTEIN-RELATED"/>
    <property type="match status" value="1"/>
</dbReference>
<organism evidence="2 3">
    <name type="scientific">Popillia japonica</name>
    <name type="common">Japanese beetle</name>
    <dbReference type="NCBI Taxonomy" id="7064"/>
    <lineage>
        <taxon>Eukaryota</taxon>
        <taxon>Metazoa</taxon>
        <taxon>Ecdysozoa</taxon>
        <taxon>Arthropoda</taxon>
        <taxon>Hexapoda</taxon>
        <taxon>Insecta</taxon>
        <taxon>Pterygota</taxon>
        <taxon>Neoptera</taxon>
        <taxon>Endopterygota</taxon>
        <taxon>Coleoptera</taxon>
        <taxon>Polyphaga</taxon>
        <taxon>Scarabaeiformia</taxon>
        <taxon>Scarabaeidae</taxon>
        <taxon>Rutelinae</taxon>
        <taxon>Popillia</taxon>
    </lineage>
</organism>
<accession>A0AAW1IBE8</accession>
<sequence length="339" mass="39935">MKKTEESGGDLNYAMLEYRNSPIAGTNLTPAELLMNRTLRTKLPVLKRILKPKIPVNAHREFKEIQEKSKKYYDRTAQEAERFTRGENVFIQNPNTRVWEEAEVIEEKETPRSYVVRNKEGKEYRRNSSAIRKDRRDKKKDDVVETESKSEVMVSIDAEVDSKMETNVNKVDSKNNESVVTRSGRAIRKPIPVNAHREFKEIQEKSKKYYDRTAQEAERFTRGENVFIQNPNTRVWEEAEVIEEKETPRSYVVKNKEGKEYRRNSSAIRKDRRDKKKDDVVETESKIRRRRSPSIERCDDQDRDYGGTEADEIVFMSDRITYIILYNILLSMGDFPKMS</sequence>
<comment type="caution">
    <text evidence="2">The sequence shown here is derived from an EMBL/GenBank/DDBJ whole genome shotgun (WGS) entry which is preliminary data.</text>
</comment>
<feature type="compositionally biased region" description="Basic and acidic residues" evidence="1">
    <location>
        <begin position="293"/>
        <end position="303"/>
    </location>
</feature>
<dbReference type="AlphaFoldDB" id="A0AAW1IBE8"/>
<dbReference type="PANTHER" id="PTHR33244:SF3">
    <property type="entry name" value="PEPTIDASE A2 DOMAIN-CONTAINING PROTEIN"/>
    <property type="match status" value="1"/>
</dbReference>
<gene>
    <name evidence="2" type="ORF">QE152_g37160</name>
</gene>
<evidence type="ECO:0000256" key="1">
    <source>
        <dbReference type="SAM" id="MobiDB-lite"/>
    </source>
</evidence>
<reference evidence="2 3" key="1">
    <citation type="journal article" date="2024" name="BMC Genomics">
        <title>De novo assembly and annotation of Popillia japonica's genome with initial clues to its potential as an invasive pest.</title>
        <authorList>
            <person name="Cucini C."/>
            <person name="Boschi S."/>
            <person name="Funari R."/>
            <person name="Cardaioli E."/>
            <person name="Iannotti N."/>
            <person name="Marturano G."/>
            <person name="Paoli F."/>
            <person name="Bruttini M."/>
            <person name="Carapelli A."/>
            <person name="Frati F."/>
            <person name="Nardi F."/>
        </authorList>
    </citation>
    <scope>NUCLEOTIDE SEQUENCE [LARGE SCALE GENOMIC DNA]</scope>
    <source>
        <strain evidence="2">DMR45628</strain>
    </source>
</reference>
<evidence type="ECO:0000313" key="2">
    <source>
        <dbReference type="EMBL" id="KAK9686475.1"/>
    </source>
</evidence>
<name>A0AAW1IBE8_POPJA</name>
<feature type="region of interest" description="Disordered" evidence="1">
    <location>
        <begin position="262"/>
        <end position="303"/>
    </location>
</feature>
<dbReference type="Proteomes" id="UP001458880">
    <property type="component" value="Unassembled WGS sequence"/>
</dbReference>
<feature type="region of interest" description="Disordered" evidence="1">
    <location>
        <begin position="124"/>
        <end position="146"/>
    </location>
</feature>
<protein>
    <submittedName>
        <fullName evidence="2">Uncharacterized protein</fullName>
    </submittedName>
</protein>
<keyword evidence="3" id="KW-1185">Reference proteome</keyword>
<evidence type="ECO:0000313" key="3">
    <source>
        <dbReference type="Proteomes" id="UP001458880"/>
    </source>
</evidence>
<proteinExistence type="predicted"/>
<feature type="compositionally biased region" description="Basic and acidic residues" evidence="1">
    <location>
        <begin position="262"/>
        <end position="286"/>
    </location>
</feature>